<comment type="caution">
    <text evidence="1">The sequence shown here is derived from an EMBL/GenBank/DDBJ whole genome shotgun (WGS) entry which is preliminary data.</text>
</comment>
<name>A0A3A6PGC6_9BACL</name>
<dbReference type="AlphaFoldDB" id="A0A3A6PGC6"/>
<dbReference type="OrthoDB" id="2628809at2"/>
<reference evidence="1 2" key="1">
    <citation type="submission" date="2018-09" db="EMBL/GenBank/DDBJ databases">
        <title>Paenibacillus aracenensis nov. sp. isolated from a cave in southern Spain.</title>
        <authorList>
            <person name="Jurado V."/>
            <person name="Gutierrez-Patricio S."/>
            <person name="Gonzalez-Pimentel J.L."/>
            <person name="Miller A.Z."/>
            <person name="Laiz L."/>
            <person name="Saiz-Jimenez C."/>
        </authorList>
    </citation>
    <scope>NUCLEOTIDE SEQUENCE [LARGE SCALE GENOMIC DNA]</scope>
    <source>
        <strain evidence="1 2">JCM 19203</strain>
    </source>
</reference>
<proteinExistence type="predicted"/>
<protein>
    <submittedName>
        <fullName evidence="1">Uncharacterized protein</fullName>
    </submittedName>
</protein>
<evidence type="ECO:0000313" key="1">
    <source>
        <dbReference type="EMBL" id="RJX40872.1"/>
    </source>
</evidence>
<dbReference type="EMBL" id="QXQB01000001">
    <property type="protein sequence ID" value="RJX40872.1"/>
    <property type="molecule type" value="Genomic_DNA"/>
</dbReference>
<sequence length="66" mass="7637">MKRKEQEEEQHSVSVVPRFTRDQFLQSRQRTGREKDVLAVVLESGKTYTIAEANAAIRLFLTKEAD</sequence>
<dbReference type="Proteomes" id="UP000267798">
    <property type="component" value="Unassembled WGS sequence"/>
</dbReference>
<evidence type="ECO:0000313" key="2">
    <source>
        <dbReference type="Proteomes" id="UP000267798"/>
    </source>
</evidence>
<dbReference type="RefSeq" id="WP_120106835.1">
    <property type="nucleotide sequence ID" value="NZ_QXQB01000001.1"/>
</dbReference>
<organism evidence="1 2">
    <name type="scientific">Paenibacillus pinisoli</name>
    <dbReference type="NCBI Taxonomy" id="1276110"/>
    <lineage>
        <taxon>Bacteria</taxon>
        <taxon>Bacillati</taxon>
        <taxon>Bacillota</taxon>
        <taxon>Bacilli</taxon>
        <taxon>Bacillales</taxon>
        <taxon>Paenibacillaceae</taxon>
        <taxon>Paenibacillus</taxon>
    </lineage>
</organism>
<keyword evidence="2" id="KW-1185">Reference proteome</keyword>
<accession>A0A3A6PGC6</accession>
<gene>
    <name evidence="1" type="ORF">D3P09_02280</name>
</gene>